<dbReference type="HOGENOM" id="CLU_3319475_0_0_6"/>
<proteinExistence type="predicted"/>
<accession>A0A068QSU3</accession>
<protein>
    <submittedName>
        <fullName evidence="1">Uncharacterized protein</fullName>
    </submittedName>
</protein>
<dbReference type="EMBL" id="FO704550">
    <property type="protein sequence ID" value="CDG18087.1"/>
    <property type="molecule type" value="Genomic_DNA"/>
</dbReference>
<evidence type="ECO:0000313" key="1">
    <source>
        <dbReference type="EMBL" id="CDG18087.1"/>
    </source>
</evidence>
<dbReference type="Proteomes" id="UP000032721">
    <property type="component" value="Chromosome"/>
</dbReference>
<reference evidence="1 2" key="1">
    <citation type="submission" date="2013-07" db="EMBL/GenBank/DDBJ databases">
        <authorList>
            <person name="Genoscope - CEA"/>
        </authorList>
    </citation>
    <scope>NUCLEOTIDE SEQUENCE [LARGE SCALE GENOMIC DNA]</scope>
    <source>
        <strain evidence="2">FRM16 / DSM 17909</strain>
    </source>
</reference>
<gene>
    <name evidence="1" type="ORF">XDD1_2388</name>
</gene>
<evidence type="ECO:0000313" key="2">
    <source>
        <dbReference type="Proteomes" id="UP000032721"/>
    </source>
</evidence>
<organism evidence="1 2">
    <name type="scientific">Xenorhabdus doucetiae</name>
    <dbReference type="NCBI Taxonomy" id="351671"/>
    <lineage>
        <taxon>Bacteria</taxon>
        <taxon>Pseudomonadati</taxon>
        <taxon>Pseudomonadota</taxon>
        <taxon>Gammaproteobacteria</taxon>
        <taxon>Enterobacterales</taxon>
        <taxon>Morganellaceae</taxon>
        <taxon>Xenorhabdus</taxon>
    </lineage>
</organism>
<dbReference type="AlphaFoldDB" id="A0A068QSU3"/>
<sequence>MSVCVHRVSTLDHYRQYLTKNPEFTLRVFIFYNILFLVT</sequence>
<dbReference type="KEGG" id="xdo:XDD1_2388"/>
<name>A0A068QSU3_9GAMM</name>